<evidence type="ECO:0000313" key="3">
    <source>
        <dbReference type="Proteomes" id="UP001189429"/>
    </source>
</evidence>
<keyword evidence="1" id="KW-0812">Transmembrane</keyword>
<evidence type="ECO:0000313" key="2">
    <source>
        <dbReference type="EMBL" id="CAK0901917.1"/>
    </source>
</evidence>
<sequence>MSDFLYRMALSPSTWQRSFRSRGRPARLRYRRDDVQRHLRPPRAQRRFPAGQHELRNHCGFFDPDLGCTRAKQLDHIKEGLPLFSFYLDGFIFESARNSDRHNYDDLVYYSIAKCARNLDCYYNDDYPYLSFVGCAWMRGRFNHDDHFTTTTPSTTTSSAYVHGDASDPCISELQDCQLANPSQSPSVSGSTTRSIRTSRRSTAASTFLNRTHDVGLVACGLAATAIGVFIGLMLREREDDQPRVPTWGPTGNVPHRV</sequence>
<dbReference type="Proteomes" id="UP001189429">
    <property type="component" value="Unassembled WGS sequence"/>
</dbReference>
<keyword evidence="3" id="KW-1185">Reference proteome</keyword>
<organism evidence="2 3">
    <name type="scientific">Prorocentrum cordatum</name>
    <dbReference type="NCBI Taxonomy" id="2364126"/>
    <lineage>
        <taxon>Eukaryota</taxon>
        <taxon>Sar</taxon>
        <taxon>Alveolata</taxon>
        <taxon>Dinophyceae</taxon>
        <taxon>Prorocentrales</taxon>
        <taxon>Prorocentraceae</taxon>
        <taxon>Prorocentrum</taxon>
    </lineage>
</organism>
<feature type="transmembrane region" description="Helical" evidence="1">
    <location>
        <begin position="215"/>
        <end position="235"/>
    </location>
</feature>
<dbReference type="EMBL" id="CAUYUJ010020998">
    <property type="protein sequence ID" value="CAK0901917.1"/>
    <property type="molecule type" value="Genomic_DNA"/>
</dbReference>
<keyword evidence="1" id="KW-0472">Membrane</keyword>
<gene>
    <name evidence="2" type="ORF">PCOR1329_LOCUS78707</name>
</gene>
<proteinExistence type="predicted"/>
<evidence type="ECO:0000256" key="1">
    <source>
        <dbReference type="SAM" id="Phobius"/>
    </source>
</evidence>
<name>A0ABN9XU33_9DINO</name>
<protein>
    <submittedName>
        <fullName evidence="2">Uncharacterized protein</fullName>
    </submittedName>
</protein>
<keyword evidence="1" id="KW-1133">Transmembrane helix</keyword>
<comment type="caution">
    <text evidence="2">The sequence shown here is derived from an EMBL/GenBank/DDBJ whole genome shotgun (WGS) entry which is preliminary data.</text>
</comment>
<accession>A0ABN9XU33</accession>
<reference evidence="2" key="1">
    <citation type="submission" date="2023-10" db="EMBL/GenBank/DDBJ databases">
        <authorList>
            <person name="Chen Y."/>
            <person name="Shah S."/>
            <person name="Dougan E. K."/>
            <person name="Thang M."/>
            <person name="Chan C."/>
        </authorList>
    </citation>
    <scope>NUCLEOTIDE SEQUENCE [LARGE SCALE GENOMIC DNA]</scope>
</reference>